<dbReference type="CDD" id="cd05288">
    <property type="entry name" value="PGDH"/>
    <property type="match status" value="1"/>
</dbReference>
<dbReference type="SUPFAM" id="SSF51735">
    <property type="entry name" value="NAD(P)-binding Rossmann-fold domains"/>
    <property type="match status" value="1"/>
</dbReference>
<dbReference type="PANTHER" id="PTHR43205:SF19">
    <property type="entry name" value="ENOYL REDUCTASE (ER) DOMAIN-CONTAINING PROTEIN"/>
    <property type="match status" value="1"/>
</dbReference>
<dbReference type="SUPFAM" id="SSF50129">
    <property type="entry name" value="GroES-like"/>
    <property type="match status" value="1"/>
</dbReference>
<evidence type="ECO:0000313" key="6">
    <source>
        <dbReference type="Proteomes" id="UP001280581"/>
    </source>
</evidence>
<feature type="domain" description="Alcohol dehydrogenase-like C-terminal" evidence="3">
    <location>
        <begin position="200"/>
        <end position="319"/>
    </location>
</feature>
<gene>
    <name evidence="5" type="ORF">GRF29_28g2520260</name>
</gene>
<sequence>MTELLNSISVPSHPSSSTKPTSSTPTMTSIPKQTRQWIVSNPPKTNVHLDGDNATWTLQTVDIPELQAGQVLVKAKYLSNDPAQRGWIQDGVDAERLYVPPVRKGDVMRSIGIGEVILSKDENLKEGQIVSYMPDWQEYKVAEAKACMPIQEDEEAGIRATHYIGAMGGPGVTAWWGLMDVAKTTKEDTVVVSGAAGCTGSMVVQLAKHVIGCKRVIGIAGGEKKCKYVESLGADVCVDYKAADFEEQLIKATEGYAEVYFDNVGGPILDLMLKRIKRYGRVAVCGSISTYNDPESTNLKNWFEVIANRIELKGLIVLDAFMQGKGPEITGNLRNAVKEKKIQIEVQEETIVPTKFEDIPKTWMMLFEGGNQGKLVTELQF</sequence>
<dbReference type="Gene3D" id="3.40.50.720">
    <property type="entry name" value="NAD(P)-binding Rossmann-like Domain"/>
    <property type="match status" value="1"/>
</dbReference>
<feature type="region of interest" description="Disordered" evidence="2">
    <location>
        <begin position="1"/>
        <end position="35"/>
    </location>
</feature>
<proteinExistence type="predicted"/>
<dbReference type="InterPro" id="IPR011032">
    <property type="entry name" value="GroES-like_sf"/>
</dbReference>
<feature type="domain" description="Oxidoreductase N-terminal" evidence="4">
    <location>
        <begin position="35"/>
        <end position="150"/>
    </location>
</feature>
<dbReference type="FunFam" id="3.40.50.720:FF:000121">
    <property type="entry name" value="Prostaglandin reductase 2"/>
    <property type="match status" value="1"/>
</dbReference>
<dbReference type="GO" id="GO:0016628">
    <property type="term" value="F:oxidoreductase activity, acting on the CH-CH group of donors, NAD or NADP as acceptor"/>
    <property type="evidence" value="ECO:0007669"/>
    <property type="project" value="InterPro"/>
</dbReference>
<dbReference type="EMBL" id="WVTA01000004">
    <property type="protein sequence ID" value="KAK3214257.1"/>
    <property type="molecule type" value="Genomic_DNA"/>
</dbReference>
<reference evidence="5 6" key="1">
    <citation type="submission" date="2021-02" db="EMBL/GenBank/DDBJ databases">
        <title>Genome assembly of Pseudopithomyces chartarum.</title>
        <authorList>
            <person name="Jauregui R."/>
            <person name="Singh J."/>
            <person name="Voisey C."/>
        </authorList>
    </citation>
    <scope>NUCLEOTIDE SEQUENCE [LARGE SCALE GENOMIC DNA]</scope>
    <source>
        <strain evidence="5 6">AGR01</strain>
    </source>
</reference>
<dbReference type="InterPro" id="IPR041694">
    <property type="entry name" value="ADH_N_2"/>
</dbReference>
<organism evidence="5 6">
    <name type="scientific">Pseudopithomyces chartarum</name>
    <dbReference type="NCBI Taxonomy" id="1892770"/>
    <lineage>
        <taxon>Eukaryota</taxon>
        <taxon>Fungi</taxon>
        <taxon>Dikarya</taxon>
        <taxon>Ascomycota</taxon>
        <taxon>Pezizomycotina</taxon>
        <taxon>Dothideomycetes</taxon>
        <taxon>Pleosporomycetidae</taxon>
        <taxon>Pleosporales</taxon>
        <taxon>Massarineae</taxon>
        <taxon>Didymosphaeriaceae</taxon>
        <taxon>Pseudopithomyces</taxon>
    </lineage>
</organism>
<dbReference type="Pfam" id="PF00107">
    <property type="entry name" value="ADH_zinc_N"/>
    <property type="match status" value="1"/>
</dbReference>
<dbReference type="InterPro" id="IPR036291">
    <property type="entry name" value="NAD(P)-bd_dom_sf"/>
</dbReference>
<name>A0AAN6M3J9_9PLEO</name>
<accession>A0AAN6M3J9</accession>
<dbReference type="AlphaFoldDB" id="A0AAN6M3J9"/>
<dbReference type="Proteomes" id="UP001280581">
    <property type="component" value="Unassembled WGS sequence"/>
</dbReference>
<dbReference type="InterPro" id="IPR045010">
    <property type="entry name" value="MDR_fam"/>
</dbReference>
<feature type="compositionally biased region" description="Low complexity" evidence="2">
    <location>
        <begin position="7"/>
        <end position="31"/>
    </location>
</feature>
<dbReference type="InterPro" id="IPR013149">
    <property type="entry name" value="ADH-like_C"/>
</dbReference>
<evidence type="ECO:0008006" key="7">
    <source>
        <dbReference type="Google" id="ProtNLM"/>
    </source>
</evidence>
<evidence type="ECO:0000256" key="2">
    <source>
        <dbReference type="SAM" id="MobiDB-lite"/>
    </source>
</evidence>
<comment type="caution">
    <text evidence="5">The sequence shown here is derived from an EMBL/GenBank/DDBJ whole genome shotgun (WGS) entry which is preliminary data.</text>
</comment>
<evidence type="ECO:0000259" key="3">
    <source>
        <dbReference type="Pfam" id="PF00107"/>
    </source>
</evidence>
<dbReference type="Gene3D" id="3.90.180.10">
    <property type="entry name" value="Medium-chain alcohol dehydrogenases, catalytic domain"/>
    <property type="match status" value="1"/>
</dbReference>
<evidence type="ECO:0000259" key="4">
    <source>
        <dbReference type="Pfam" id="PF16884"/>
    </source>
</evidence>
<keyword evidence="6" id="KW-1185">Reference proteome</keyword>
<keyword evidence="1" id="KW-0560">Oxidoreductase</keyword>
<dbReference type="Pfam" id="PF16884">
    <property type="entry name" value="ADH_N_2"/>
    <property type="match status" value="1"/>
</dbReference>
<evidence type="ECO:0000313" key="5">
    <source>
        <dbReference type="EMBL" id="KAK3214257.1"/>
    </source>
</evidence>
<protein>
    <recommendedName>
        <fullName evidence="7">Enoyl reductase (ER) domain-containing protein</fullName>
    </recommendedName>
</protein>
<dbReference type="PANTHER" id="PTHR43205">
    <property type="entry name" value="PROSTAGLANDIN REDUCTASE"/>
    <property type="match status" value="1"/>
</dbReference>
<evidence type="ECO:0000256" key="1">
    <source>
        <dbReference type="ARBA" id="ARBA00023002"/>
    </source>
</evidence>